<dbReference type="SUPFAM" id="SSF47413">
    <property type="entry name" value="lambda repressor-like DNA-binding domains"/>
    <property type="match status" value="1"/>
</dbReference>
<dbReference type="InterPro" id="IPR001387">
    <property type="entry name" value="Cro/C1-type_HTH"/>
</dbReference>
<accession>A0ABY2UVH1</accession>
<dbReference type="InterPro" id="IPR010982">
    <property type="entry name" value="Lambda_DNA-bd_dom_sf"/>
</dbReference>
<reference evidence="2 3" key="1">
    <citation type="submission" date="2019-05" db="EMBL/GenBank/DDBJ databases">
        <title>Draft genome sequence of Pelagicola sp. DSW4-44.</title>
        <authorList>
            <person name="Oh J."/>
        </authorList>
    </citation>
    <scope>NUCLEOTIDE SEQUENCE [LARGE SCALE GENOMIC DNA]</scope>
    <source>
        <strain evidence="2 3">DSW4-44</strain>
    </source>
</reference>
<keyword evidence="3" id="KW-1185">Reference proteome</keyword>
<evidence type="ECO:0000259" key="1">
    <source>
        <dbReference type="PROSITE" id="PS50943"/>
    </source>
</evidence>
<dbReference type="PROSITE" id="PS50943">
    <property type="entry name" value="HTH_CROC1"/>
    <property type="match status" value="1"/>
</dbReference>
<name>A0ABY2UVH1_9RHOB</name>
<dbReference type="Proteomes" id="UP000305041">
    <property type="component" value="Unassembled WGS sequence"/>
</dbReference>
<dbReference type="Pfam" id="PF13443">
    <property type="entry name" value="HTH_26"/>
    <property type="match status" value="1"/>
</dbReference>
<evidence type="ECO:0000313" key="3">
    <source>
        <dbReference type="Proteomes" id="UP000305041"/>
    </source>
</evidence>
<protein>
    <submittedName>
        <fullName evidence="2">Helix-turn-helix transcriptional regulator</fullName>
    </submittedName>
</protein>
<feature type="domain" description="HTH cro/C1-type" evidence="1">
    <location>
        <begin position="28"/>
        <end position="72"/>
    </location>
</feature>
<dbReference type="CDD" id="cd00093">
    <property type="entry name" value="HTH_XRE"/>
    <property type="match status" value="1"/>
</dbReference>
<dbReference type="Gene3D" id="1.10.260.40">
    <property type="entry name" value="lambda repressor-like DNA-binding domains"/>
    <property type="match status" value="1"/>
</dbReference>
<proteinExistence type="predicted"/>
<comment type="caution">
    <text evidence="2">The sequence shown here is derived from an EMBL/GenBank/DDBJ whole genome shotgun (WGS) entry which is preliminary data.</text>
</comment>
<gene>
    <name evidence="2" type="ORF">FEE96_12420</name>
</gene>
<evidence type="ECO:0000313" key="2">
    <source>
        <dbReference type="EMBL" id="TLP64561.1"/>
    </source>
</evidence>
<sequence>MTKETRTPAELRNMFGANLRHLAKAYPSISELSRRLGINRTQFNRYLSGESFPRPDVLDRICSFFDVDARILLDPVNTINTKGQILNGSVLNEFLGQGVSTLTEDNFPSGIYRFLRRSFVRESRYLIGLSYVFREDGVTYVKGFEAKDAMHHQGLSTDAKTREFRGYATRQDDGVALIIARRGALTCSFNYLARVASLENNFWVGYVTRTVREGPNGTRATRMIYEHLGHKWSEILTAARSSGFIEESNLTPFHRRLLQVGDPFS</sequence>
<dbReference type="EMBL" id="VAUA01000005">
    <property type="protein sequence ID" value="TLP64561.1"/>
    <property type="molecule type" value="Genomic_DNA"/>
</dbReference>
<organism evidence="2 3">
    <name type="scientific">Parasedimentitalea maritima</name>
    <dbReference type="NCBI Taxonomy" id="2578117"/>
    <lineage>
        <taxon>Bacteria</taxon>
        <taxon>Pseudomonadati</taxon>
        <taxon>Pseudomonadota</taxon>
        <taxon>Alphaproteobacteria</taxon>
        <taxon>Rhodobacterales</taxon>
        <taxon>Paracoccaceae</taxon>
        <taxon>Parasedimentitalea</taxon>
    </lineage>
</organism>
<dbReference type="SMART" id="SM00530">
    <property type="entry name" value="HTH_XRE"/>
    <property type="match status" value="1"/>
</dbReference>
<dbReference type="RefSeq" id="WP_138163379.1">
    <property type="nucleotide sequence ID" value="NZ_VAUA01000005.1"/>
</dbReference>